<dbReference type="SUPFAM" id="SSF53756">
    <property type="entry name" value="UDP-Glycosyltransferase/glycogen phosphorylase"/>
    <property type="match status" value="1"/>
</dbReference>
<evidence type="ECO:0000313" key="2">
    <source>
        <dbReference type="Proteomes" id="UP000095039"/>
    </source>
</evidence>
<protein>
    <submittedName>
        <fullName evidence="1">Glycosyltransferase</fullName>
    </submittedName>
</protein>
<dbReference type="EMBL" id="AJWN02000065">
    <property type="protein sequence ID" value="OEE60455.1"/>
    <property type="molecule type" value="Genomic_DNA"/>
</dbReference>
<dbReference type="RefSeq" id="WP_016958999.1">
    <property type="nucleotide sequence ID" value="NZ_AJWN02000065.1"/>
</dbReference>
<accession>A0A1E5C4Q0</accession>
<comment type="caution">
    <text evidence="1">The sequence shown here is derived from an EMBL/GenBank/DDBJ whole genome shotgun (WGS) entry which is preliminary data.</text>
</comment>
<dbReference type="GO" id="GO:0016740">
    <property type="term" value="F:transferase activity"/>
    <property type="evidence" value="ECO:0007669"/>
    <property type="project" value="UniProtKB-KW"/>
</dbReference>
<dbReference type="AlphaFoldDB" id="A0A1E5C4Q0"/>
<dbReference type="NCBIfam" id="TIGR00661">
    <property type="entry name" value="MJ1255"/>
    <property type="match status" value="1"/>
</dbReference>
<dbReference type="Proteomes" id="UP000095039">
    <property type="component" value="Unassembled WGS sequence"/>
</dbReference>
<proteinExistence type="predicted"/>
<dbReference type="InterPro" id="IPR005262">
    <property type="entry name" value="MJ1255-like"/>
</dbReference>
<sequence length="379" mass="42524">MKILYGVQGTGNGHISRARAMAQALAETPSIEVQFLFSGRAESAYFDMAVFGDYMVRRGFTFFSHAGKIDHVKTALNNNLWQFMQEVRSLDVTQYDLVISDFEPVTAHAAKHRGVPSLSISHQSAFLYDVPKQGQTLIDKAIMRFFAPTELNIGLHWYHFNQPVLPPIIDLKPNDSHPKSGAVLVYLPFERLDSVLTTLRHFSSSFICFHPDCQNAAQDGNVDLRPLSKAEFQQALFACDGVIANGGFELPSEALSLGKKLLLKPLSGQFEQQSNVTTLEILGLASTMESLDINAIRQWLAHSESQRVKYPEVAEAIAQWLAVGDTSTLPELHEQLWSQVEFPEHVNDLLSDFWPSQRRKQAMFNMKLPVGSNKKAKQY</sequence>
<dbReference type="Pfam" id="PF13528">
    <property type="entry name" value="Glyco_trans_1_3"/>
    <property type="match status" value="1"/>
</dbReference>
<keyword evidence="2" id="KW-1185">Reference proteome</keyword>
<name>A0A1E5C4Q0_9GAMM</name>
<dbReference type="Gene3D" id="3.40.50.2000">
    <property type="entry name" value="Glycogen Phosphorylase B"/>
    <property type="match status" value="1"/>
</dbReference>
<organism evidence="1 2">
    <name type="scientific">Enterovibrio norvegicus FF-454</name>
    <dbReference type="NCBI Taxonomy" id="1185651"/>
    <lineage>
        <taxon>Bacteria</taxon>
        <taxon>Pseudomonadati</taxon>
        <taxon>Pseudomonadota</taxon>
        <taxon>Gammaproteobacteria</taxon>
        <taxon>Vibrionales</taxon>
        <taxon>Vibrionaceae</taxon>
        <taxon>Enterovibrio</taxon>
    </lineage>
</organism>
<gene>
    <name evidence="1" type="ORF">A1OK_10920</name>
</gene>
<evidence type="ECO:0000313" key="1">
    <source>
        <dbReference type="EMBL" id="OEE60455.1"/>
    </source>
</evidence>
<reference evidence="1 2" key="1">
    <citation type="journal article" date="2012" name="Science">
        <title>Ecological populations of bacteria act as socially cohesive units of antibiotic production and resistance.</title>
        <authorList>
            <person name="Cordero O.X."/>
            <person name="Wildschutte H."/>
            <person name="Kirkup B."/>
            <person name="Proehl S."/>
            <person name="Ngo L."/>
            <person name="Hussain F."/>
            <person name="Le Roux F."/>
            <person name="Mincer T."/>
            <person name="Polz M.F."/>
        </authorList>
    </citation>
    <scope>NUCLEOTIDE SEQUENCE [LARGE SCALE GENOMIC DNA]</scope>
    <source>
        <strain evidence="1 2">FF-454</strain>
    </source>
</reference>